<dbReference type="PANTHER" id="PTHR21198:SF7">
    <property type="entry name" value="ASPARTATE-GLUTAMATE RACEMASE FAMILY"/>
    <property type="match status" value="1"/>
</dbReference>
<dbReference type="GO" id="GO:0016853">
    <property type="term" value="F:isomerase activity"/>
    <property type="evidence" value="ECO:0007669"/>
    <property type="project" value="UniProtKB-KW"/>
</dbReference>
<dbReference type="InterPro" id="IPR001920">
    <property type="entry name" value="Asp/Glu_race"/>
</dbReference>
<dbReference type="NCBIfam" id="TIGR00035">
    <property type="entry name" value="asp_race"/>
    <property type="match status" value="1"/>
</dbReference>
<dbReference type="Proteomes" id="UP001626537">
    <property type="component" value="Chromosome"/>
</dbReference>
<organism evidence="3 4">
    <name type="scientific">Congregibacter variabilis</name>
    <dbReference type="NCBI Taxonomy" id="3081200"/>
    <lineage>
        <taxon>Bacteria</taxon>
        <taxon>Pseudomonadati</taxon>
        <taxon>Pseudomonadota</taxon>
        <taxon>Gammaproteobacteria</taxon>
        <taxon>Cellvibrionales</taxon>
        <taxon>Halieaceae</taxon>
        <taxon>Congregibacter</taxon>
    </lineage>
</organism>
<name>A0ABZ0I5B4_9GAMM</name>
<keyword evidence="4" id="KW-1185">Reference proteome</keyword>
<dbReference type="PANTHER" id="PTHR21198">
    <property type="entry name" value="GLUTAMATE RACEMASE"/>
    <property type="match status" value="1"/>
</dbReference>
<accession>A0ABZ0I5B4</accession>
<evidence type="ECO:0000313" key="3">
    <source>
        <dbReference type="EMBL" id="WOJ94345.1"/>
    </source>
</evidence>
<dbReference type="InterPro" id="IPR015942">
    <property type="entry name" value="Asp/Glu/hydantoin_racemase"/>
</dbReference>
<evidence type="ECO:0000256" key="2">
    <source>
        <dbReference type="ARBA" id="ARBA00023235"/>
    </source>
</evidence>
<proteinExistence type="inferred from homology"/>
<dbReference type="EMBL" id="CP136864">
    <property type="protein sequence ID" value="WOJ94345.1"/>
    <property type="molecule type" value="Genomic_DNA"/>
</dbReference>
<reference evidence="3 4" key="1">
    <citation type="submission" date="2023-10" db="EMBL/GenBank/DDBJ databases">
        <title>Two novel species belonging to the OM43/NOR5 clade.</title>
        <authorList>
            <person name="Park M."/>
        </authorList>
    </citation>
    <scope>NUCLEOTIDE SEQUENCE [LARGE SCALE GENOMIC DNA]</scope>
    <source>
        <strain evidence="3 4">IMCC43200</strain>
    </source>
</reference>
<dbReference type="EC" id="5.1.1.-" evidence="3"/>
<comment type="similarity">
    <text evidence="1">Belongs to the aspartate/glutamate racemases family.</text>
</comment>
<dbReference type="Gene3D" id="3.40.50.1860">
    <property type="match status" value="2"/>
</dbReference>
<evidence type="ECO:0000256" key="1">
    <source>
        <dbReference type="ARBA" id="ARBA00007847"/>
    </source>
</evidence>
<dbReference type="RefSeq" id="WP_407348981.1">
    <property type="nucleotide sequence ID" value="NZ_CP136864.1"/>
</dbReference>
<gene>
    <name evidence="3" type="ORF">R0135_04080</name>
</gene>
<dbReference type="InterPro" id="IPR004380">
    <property type="entry name" value="Asp_race"/>
</dbReference>
<sequence length="245" mass="26257">MKTSKTVGIMGGMGPAATVDLMQRIIAATPAADDDDHIRMLVDNNPKVPSRMKALIEKTGPSPLPMLRAMAGQLSEQGADLLVMPCNTAHHYYAELSASVDIPFLNIMALVSAHIADRQPGFARVGLLASSALSQIRLYEPWFESQGAEIVYPTSEKQNALMELIIAVKANAGEQLGYAALQECADALKAQNVDCLVIACTELSVVATKFQTDLPCYDAADILAHEVVKQAMDCTTIEPKEPTAS</sequence>
<dbReference type="SUPFAM" id="SSF53681">
    <property type="entry name" value="Aspartate/glutamate racemase"/>
    <property type="match status" value="2"/>
</dbReference>
<keyword evidence="2 3" id="KW-0413">Isomerase</keyword>
<protein>
    <submittedName>
        <fullName evidence="3">Amino acid racemase</fullName>
        <ecNumber evidence="3">5.1.1.-</ecNumber>
    </submittedName>
</protein>
<dbReference type="Pfam" id="PF01177">
    <property type="entry name" value="Asp_Glu_race"/>
    <property type="match status" value="1"/>
</dbReference>
<evidence type="ECO:0000313" key="4">
    <source>
        <dbReference type="Proteomes" id="UP001626537"/>
    </source>
</evidence>